<evidence type="ECO:0000256" key="2">
    <source>
        <dbReference type="SAM" id="SignalP"/>
    </source>
</evidence>
<dbReference type="Proteomes" id="UP000281810">
    <property type="component" value="Chromosome"/>
</dbReference>
<feature type="chain" id="PRO_5044594237" evidence="2">
    <location>
        <begin position="19"/>
        <end position="304"/>
    </location>
</feature>
<dbReference type="OrthoDB" id="1467680at2"/>
<gene>
    <name evidence="4" type="ORF">EIB74_08785</name>
    <name evidence="5" type="ORF">EIB75_09285</name>
</gene>
<dbReference type="SUPFAM" id="SSF49899">
    <property type="entry name" value="Concanavalin A-like lectins/glucanases"/>
    <property type="match status" value="1"/>
</dbReference>
<dbReference type="InterPro" id="IPR013320">
    <property type="entry name" value="ConA-like_dom_sf"/>
</dbReference>
<keyword evidence="7" id="KW-1185">Reference proteome</keyword>
<proteinExistence type="predicted"/>
<dbReference type="InterPro" id="IPR026444">
    <property type="entry name" value="Secre_tail"/>
</dbReference>
<evidence type="ECO:0000313" key="7">
    <source>
        <dbReference type="Proteomes" id="UP000281810"/>
    </source>
</evidence>
<accession>A0A3G8Y4T2</accession>
<evidence type="ECO:0000259" key="3">
    <source>
        <dbReference type="Pfam" id="PF18962"/>
    </source>
</evidence>
<dbReference type="EMBL" id="CP034161">
    <property type="protein sequence ID" value="AZI40050.1"/>
    <property type="molecule type" value="Genomic_DNA"/>
</dbReference>
<reference evidence="7" key="1">
    <citation type="submission" date="2018-11" db="EMBL/GenBank/DDBJ databases">
        <title>Proposal to divide the Flavobacteriaceae and reorganize its genera based on Amino Acid Identity values calculated from whole genome sequences.</title>
        <authorList>
            <person name="Nicholson A.C."/>
            <person name="Gulvik C.A."/>
            <person name="Whitney A.M."/>
            <person name="Humrighouse B.W."/>
            <person name="Bell M."/>
            <person name="Holmes B."/>
            <person name="Steigerwalt A.B."/>
            <person name="Villarma A."/>
            <person name="Sheth M."/>
            <person name="Batra D."/>
            <person name="Pryor J."/>
            <person name="Bernardet J.-F."/>
            <person name="Hugo C."/>
            <person name="Kampfer P."/>
            <person name="Newman J.D."/>
            <person name="McQuiston J.R."/>
        </authorList>
    </citation>
    <scope>NUCLEOTIDE SEQUENCE [LARGE SCALE GENOMIC DNA]</scope>
    <source>
        <strain evidence="7">F5649</strain>
    </source>
</reference>
<evidence type="ECO:0000313" key="4">
    <source>
        <dbReference type="EMBL" id="AZI40050.1"/>
    </source>
</evidence>
<reference evidence="6" key="2">
    <citation type="submission" date="2018-11" db="EMBL/GenBank/DDBJ databases">
        <title>Proposal to divide the Flavobacteriaceae and reorganize its genera based on Amino Acid Identity values calculated from whole genome sequences.</title>
        <authorList>
            <person name="Nicholson A.C."/>
            <person name="Gulvik C.A."/>
            <person name="Whitney A.M."/>
            <person name="Sheth M."/>
            <person name="Batra D."/>
            <person name="Pryor J."/>
            <person name="Bernardet J.-F."/>
            <person name="Hugo C."/>
            <person name="Kampfer P."/>
            <person name="Newman J.D."/>
            <person name="McQuiston J.R."/>
        </authorList>
    </citation>
    <scope>NUCLEOTIDE SEQUENCE [LARGE SCALE GENOMIC DNA]</scope>
    <source>
        <strain evidence="6">H6466</strain>
    </source>
</reference>
<accession>A0A3G8ZNB6</accession>
<name>A0A3G8Y4T2_9FLAO</name>
<feature type="domain" description="Secretion system C-terminal sorting" evidence="3">
    <location>
        <begin position="234"/>
        <end position="302"/>
    </location>
</feature>
<sequence>MKNKYLLMLSLVSSFAMAQKSISFENNEGYTTGNIHGQNNWEVTLNSDELPINGQTITSESASAGSNALKIAVDINEDFGWFPIYGAAKILDQGFNYKNTTIEFDAYISELDGSTFEFGTYGADNDEFVPISTFSFNYTGNLEVVSSVDYDYEATEFTWQADKWYKLKAEISENQIKYYIDGSLVYTGTNFSKTNVLGIIFLHDNFNGFAYIDNIKINDEVMSVNDVKKDNIKLYPNPVKDVLKIDIPNNETITNICIYNVAGQKVKTFSLPKEINVESLPKGNYIIEITTDKDKKYTSKFIKQ</sequence>
<dbReference type="GO" id="GO:0005975">
    <property type="term" value="P:carbohydrate metabolic process"/>
    <property type="evidence" value="ECO:0007669"/>
    <property type="project" value="UniProtKB-ARBA"/>
</dbReference>
<dbReference type="GO" id="GO:0004553">
    <property type="term" value="F:hydrolase activity, hydrolyzing O-glycosyl compounds"/>
    <property type="evidence" value="ECO:0007669"/>
    <property type="project" value="UniProtKB-ARBA"/>
</dbReference>
<feature type="signal peptide" evidence="2">
    <location>
        <begin position="1"/>
        <end position="18"/>
    </location>
</feature>
<dbReference type="AlphaFoldDB" id="A0A3G8Y4T2"/>
<dbReference type="NCBIfam" id="TIGR04183">
    <property type="entry name" value="Por_Secre_tail"/>
    <property type="match status" value="1"/>
</dbReference>
<dbReference type="KEGG" id="eva:EIB75_09285"/>
<keyword evidence="1 2" id="KW-0732">Signal</keyword>
<evidence type="ECO:0000313" key="5">
    <source>
        <dbReference type="EMBL" id="AZI55426.1"/>
    </source>
</evidence>
<dbReference type="EMBL" id="CP034160">
    <property type="protein sequence ID" value="AZI55426.1"/>
    <property type="molecule type" value="Genomic_DNA"/>
</dbReference>
<dbReference type="Gene3D" id="2.60.120.560">
    <property type="entry name" value="Exo-inulinase, domain 1"/>
    <property type="match status" value="1"/>
</dbReference>
<protein>
    <submittedName>
        <fullName evidence="4">T9SS C-terminal target domain-containing protein</fullName>
    </submittedName>
</protein>
<evidence type="ECO:0000256" key="1">
    <source>
        <dbReference type="ARBA" id="ARBA00022729"/>
    </source>
</evidence>
<dbReference type="Pfam" id="PF18962">
    <property type="entry name" value="Por_Secre_tail"/>
    <property type="match status" value="1"/>
</dbReference>
<dbReference type="RefSeq" id="WP_124802228.1">
    <property type="nucleotide sequence ID" value="NZ_CP034160.1"/>
</dbReference>
<dbReference type="Proteomes" id="UP000272316">
    <property type="component" value="Chromosome"/>
</dbReference>
<reference evidence="4" key="3">
    <citation type="submission" date="2018-11" db="EMBL/GenBank/DDBJ databases">
        <title>Proposal to divide the Flavobacteriaceae and reorganize its genera based on Amino Acid Identity values calculated from whole genome sequences.</title>
        <authorList>
            <person name="Nicholson A.C."/>
            <person name="Gulvik C.A."/>
            <person name="Whitney A.M."/>
            <person name="Humrighouse B.W."/>
            <person name="Bell M."/>
            <person name="Holmes B."/>
            <person name="Steigerwalt A."/>
            <person name="Villarma A."/>
            <person name="Sheth M."/>
            <person name="Batra D."/>
            <person name="Pryor J."/>
            <person name="Bernardet J.-F."/>
            <person name="Hugo C."/>
            <person name="Kampfer P."/>
            <person name="Newman J."/>
            <person name="Mcquiston J.R."/>
        </authorList>
    </citation>
    <scope>NUCLEOTIDE SEQUENCE [LARGE SCALE GENOMIC DNA]</scope>
    <source>
        <strain evidence="4">F5649</strain>
        <strain evidence="5">H6466</strain>
    </source>
</reference>
<evidence type="ECO:0000313" key="6">
    <source>
        <dbReference type="Proteomes" id="UP000272316"/>
    </source>
</evidence>
<organism evidence="4 7">
    <name type="scientific">Epilithonimonas vandammei</name>
    <dbReference type="NCBI Taxonomy" id="2487072"/>
    <lineage>
        <taxon>Bacteria</taxon>
        <taxon>Pseudomonadati</taxon>
        <taxon>Bacteroidota</taxon>
        <taxon>Flavobacteriia</taxon>
        <taxon>Flavobacteriales</taxon>
        <taxon>Weeksellaceae</taxon>
        <taxon>Chryseobacterium group</taxon>
        <taxon>Epilithonimonas</taxon>
    </lineage>
</organism>